<dbReference type="CDD" id="cd06533">
    <property type="entry name" value="Glyco_transf_WecG_TagA"/>
    <property type="match status" value="1"/>
</dbReference>
<organism evidence="3 4">
    <name type="scientific">Antrihabitans spumae</name>
    <dbReference type="NCBI Taxonomy" id="3373370"/>
    <lineage>
        <taxon>Bacteria</taxon>
        <taxon>Bacillati</taxon>
        <taxon>Actinomycetota</taxon>
        <taxon>Actinomycetes</taxon>
        <taxon>Mycobacteriales</taxon>
        <taxon>Nocardiaceae</taxon>
        <taxon>Antrihabitans</taxon>
    </lineage>
</organism>
<protein>
    <submittedName>
        <fullName evidence="3">WecB/TagA/CpsF family glycosyltransferase</fullName>
    </submittedName>
</protein>
<proteinExistence type="predicted"/>
<reference evidence="3 4" key="1">
    <citation type="submission" date="2024-10" db="EMBL/GenBank/DDBJ databases">
        <authorList>
            <person name="Riesco R."/>
        </authorList>
    </citation>
    <scope>NUCLEOTIDE SEQUENCE [LARGE SCALE GENOMIC DNA]</scope>
    <source>
        <strain evidence="3 4">NCIMB 15449</strain>
    </source>
</reference>
<keyword evidence="1" id="KW-0328">Glycosyltransferase</keyword>
<evidence type="ECO:0000256" key="2">
    <source>
        <dbReference type="ARBA" id="ARBA00022679"/>
    </source>
</evidence>
<dbReference type="PANTHER" id="PTHR34136:SF1">
    <property type="entry name" value="UDP-N-ACETYL-D-MANNOSAMINURONIC ACID TRANSFERASE"/>
    <property type="match status" value="1"/>
</dbReference>
<dbReference type="EMBL" id="JBIMSO010000004">
    <property type="protein sequence ID" value="MFH5206869.1"/>
    <property type="molecule type" value="Genomic_DNA"/>
</dbReference>
<dbReference type="Pfam" id="PF03808">
    <property type="entry name" value="Glyco_tran_WecG"/>
    <property type="match status" value="1"/>
</dbReference>
<comment type="caution">
    <text evidence="3">The sequence shown here is derived from an EMBL/GenBank/DDBJ whole genome shotgun (WGS) entry which is preliminary data.</text>
</comment>
<accession>A0ABW7JI16</accession>
<dbReference type="RefSeq" id="WP_395112262.1">
    <property type="nucleotide sequence ID" value="NZ_JBIMSO010000004.1"/>
</dbReference>
<dbReference type="NCBIfam" id="TIGR00696">
    <property type="entry name" value="wecG_tagA_cpsF"/>
    <property type="match status" value="1"/>
</dbReference>
<name>A0ABW7JI16_9NOCA</name>
<evidence type="ECO:0000256" key="1">
    <source>
        <dbReference type="ARBA" id="ARBA00022676"/>
    </source>
</evidence>
<dbReference type="PANTHER" id="PTHR34136">
    <property type="match status" value="1"/>
</dbReference>
<dbReference type="Proteomes" id="UP001609175">
    <property type="component" value="Unassembled WGS sequence"/>
</dbReference>
<keyword evidence="2" id="KW-0808">Transferase</keyword>
<evidence type="ECO:0000313" key="4">
    <source>
        <dbReference type="Proteomes" id="UP001609175"/>
    </source>
</evidence>
<sequence length="275" mass="30186">MTGDSAVARILIGATPVDRYTEDQVVEMIRTRVGEDNRRPLSVVSVNLDHLHHFEREGSEIAAAGSGLDWVMVADGAPIAWRGGRLSKQPWPRVTGADLLPDIVSMCERETITIGFLGGLPDVHDNLTVKFTNRYPALKVAGFWAPPRSVIESAEQSAALAREVRETGVEVLVVGLGKPRQELWIEDFGLATGAKVLLPFGASADFLAGVVDRAPKVLRNNGFEWLFRLWQEPRRLARRYLVQGPFALTLLRRAVLVDAEPPITPSSAAEQAPRP</sequence>
<gene>
    <name evidence="3" type="ORF">ACHIPZ_01285</name>
</gene>
<dbReference type="InterPro" id="IPR004629">
    <property type="entry name" value="WecG_TagA_CpsF"/>
</dbReference>
<evidence type="ECO:0000313" key="3">
    <source>
        <dbReference type="EMBL" id="MFH5206869.1"/>
    </source>
</evidence>